<feature type="signal peptide" evidence="1">
    <location>
        <begin position="1"/>
        <end position="18"/>
    </location>
</feature>
<dbReference type="EMBL" id="JBBJCI010000288">
    <property type="protein sequence ID" value="KAK7235959.1"/>
    <property type="molecule type" value="Genomic_DNA"/>
</dbReference>
<evidence type="ECO:0000313" key="3">
    <source>
        <dbReference type="Proteomes" id="UP001363151"/>
    </source>
</evidence>
<reference evidence="2 3" key="1">
    <citation type="submission" date="2024-03" db="EMBL/GenBank/DDBJ databases">
        <title>Aureococcus anophagefferens CCMP1851 and Kratosvirus quantuckense: Draft genome of a second virus-susceptible host strain in the model system.</title>
        <authorList>
            <person name="Chase E."/>
            <person name="Truchon A.R."/>
            <person name="Schepens W."/>
            <person name="Wilhelm S.W."/>
        </authorList>
    </citation>
    <scope>NUCLEOTIDE SEQUENCE [LARGE SCALE GENOMIC DNA]</scope>
    <source>
        <strain evidence="2 3">CCMP1851</strain>
    </source>
</reference>
<evidence type="ECO:0000256" key="1">
    <source>
        <dbReference type="SAM" id="SignalP"/>
    </source>
</evidence>
<keyword evidence="3" id="KW-1185">Reference proteome</keyword>
<name>A0ABR1FR38_AURAN</name>
<organism evidence="2 3">
    <name type="scientific">Aureococcus anophagefferens</name>
    <name type="common">Harmful bloom alga</name>
    <dbReference type="NCBI Taxonomy" id="44056"/>
    <lineage>
        <taxon>Eukaryota</taxon>
        <taxon>Sar</taxon>
        <taxon>Stramenopiles</taxon>
        <taxon>Ochrophyta</taxon>
        <taxon>Pelagophyceae</taxon>
        <taxon>Pelagomonadales</taxon>
        <taxon>Pelagomonadaceae</taxon>
        <taxon>Aureococcus</taxon>
    </lineage>
</organism>
<gene>
    <name evidence="2" type="ORF">SO694_00065128</name>
</gene>
<protein>
    <submittedName>
        <fullName evidence="2">Uncharacterized protein</fullName>
    </submittedName>
</protein>
<evidence type="ECO:0000313" key="2">
    <source>
        <dbReference type="EMBL" id="KAK7235959.1"/>
    </source>
</evidence>
<feature type="chain" id="PRO_5045948050" evidence="1">
    <location>
        <begin position="19"/>
        <end position="241"/>
    </location>
</feature>
<proteinExistence type="predicted"/>
<sequence>MLLPRVVAVALAVRSAAAVEVEVGADGALHDVAARASKDAAYPMDAASRRFGAQLLASRLNASDLDGDFDRVVRPALLGACGLRDERRARPGKGNTGHCFADWNHVDCCTMALETADSENRGKVAGIAASNFLGDGIRAASVEALGDGGSWCTCTMGSAKSPPGDVCHVQFNARPAFKVVWCPEDLGRFVVVDDAGNKLAQGRPTGRLPPADQRRANAREFANSKYSLPCRPRASASSGAI</sequence>
<keyword evidence="1" id="KW-0732">Signal</keyword>
<dbReference type="Proteomes" id="UP001363151">
    <property type="component" value="Unassembled WGS sequence"/>
</dbReference>
<comment type="caution">
    <text evidence="2">The sequence shown here is derived from an EMBL/GenBank/DDBJ whole genome shotgun (WGS) entry which is preliminary data.</text>
</comment>
<accession>A0ABR1FR38</accession>